<reference evidence="10" key="1">
    <citation type="submission" date="2015-09" db="EMBL/GenBank/DDBJ databases">
        <authorList>
            <person name="Sai Rama Sridatta P."/>
        </authorList>
    </citation>
    <scope>NUCLEOTIDE SEQUENCE [LARGE SCALE GENOMIC DNA]</scope>
</reference>
<dbReference type="Proteomes" id="UP000314980">
    <property type="component" value="Unassembled WGS sequence"/>
</dbReference>
<dbReference type="InterPro" id="IPR006652">
    <property type="entry name" value="Kelch_1"/>
</dbReference>
<dbReference type="InterPro" id="IPR017096">
    <property type="entry name" value="BTB-kelch_protein"/>
</dbReference>
<dbReference type="Gene3D" id="2.120.10.80">
    <property type="entry name" value="Kelch-type beta propeller"/>
    <property type="match status" value="2"/>
</dbReference>
<dbReference type="InterPro" id="IPR011705">
    <property type="entry name" value="BACK"/>
</dbReference>
<dbReference type="InParanoid" id="A0A4W6EZW3"/>
<dbReference type="Ensembl" id="ENSLCAT00010044407.1">
    <property type="protein sequence ID" value="ENSLCAP00010043347.1"/>
    <property type="gene ID" value="ENSLCAG00010020196.1"/>
</dbReference>
<dbReference type="SMART" id="SM00225">
    <property type="entry name" value="BTB"/>
    <property type="match status" value="1"/>
</dbReference>
<dbReference type="InterPro" id="IPR015915">
    <property type="entry name" value="Kelch-typ_b-propeller"/>
</dbReference>
<evidence type="ECO:0000256" key="2">
    <source>
        <dbReference type="ARBA" id="ARBA00004906"/>
    </source>
</evidence>
<name>A0A4W6EZW3_LATCA</name>
<feature type="domain" description="BTB" evidence="8">
    <location>
        <begin position="53"/>
        <end position="120"/>
    </location>
</feature>
<feature type="compositionally biased region" description="Basic residues" evidence="7">
    <location>
        <begin position="617"/>
        <end position="628"/>
    </location>
</feature>
<accession>A0A4W6EZW3</accession>
<evidence type="ECO:0000313" key="10">
    <source>
        <dbReference type="Proteomes" id="UP000314980"/>
    </source>
</evidence>
<dbReference type="InterPro" id="IPR011333">
    <property type="entry name" value="SKP1/BTB/POZ_sf"/>
</dbReference>
<evidence type="ECO:0000256" key="4">
    <source>
        <dbReference type="ARBA" id="ARBA00022441"/>
    </source>
</evidence>
<dbReference type="GeneTree" id="ENSGT00940000157543"/>
<keyword evidence="6" id="KW-0833">Ubl conjugation pathway</keyword>
<dbReference type="Gene3D" id="3.30.710.10">
    <property type="entry name" value="Potassium Channel Kv1.1, Chain A"/>
    <property type="match status" value="1"/>
</dbReference>
<dbReference type="Gene3D" id="1.25.40.420">
    <property type="match status" value="1"/>
</dbReference>
<organism evidence="9 10">
    <name type="scientific">Lates calcarifer</name>
    <name type="common">Barramundi</name>
    <name type="synonym">Holocentrus calcarifer</name>
    <dbReference type="NCBI Taxonomy" id="8187"/>
    <lineage>
        <taxon>Eukaryota</taxon>
        <taxon>Metazoa</taxon>
        <taxon>Chordata</taxon>
        <taxon>Craniata</taxon>
        <taxon>Vertebrata</taxon>
        <taxon>Euteleostomi</taxon>
        <taxon>Actinopterygii</taxon>
        <taxon>Neopterygii</taxon>
        <taxon>Teleostei</taxon>
        <taxon>Neoteleostei</taxon>
        <taxon>Acanthomorphata</taxon>
        <taxon>Carangaria</taxon>
        <taxon>Carangaria incertae sedis</taxon>
        <taxon>Centropomidae</taxon>
        <taxon>Lates</taxon>
    </lineage>
</organism>
<dbReference type="InterPro" id="IPR000210">
    <property type="entry name" value="BTB/POZ_dom"/>
</dbReference>
<dbReference type="Pfam" id="PF00651">
    <property type="entry name" value="BTB"/>
    <property type="match status" value="1"/>
</dbReference>
<feature type="region of interest" description="Disordered" evidence="7">
    <location>
        <begin position="604"/>
        <end position="628"/>
    </location>
</feature>
<keyword evidence="5" id="KW-0677">Repeat</keyword>
<evidence type="ECO:0000256" key="7">
    <source>
        <dbReference type="SAM" id="MobiDB-lite"/>
    </source>
</evidence>
<proteinExistence type="predicted"/>
<evidence type="ECO:0000256" key="3">
    <source>
        <dbReference type="ARBA" id="ARBA00019802"/>
    </source>
</evidence>
<evidence type="ECO:0000256" key="1">
    <source>
        <dbReference type="ARBA" id="ARBA00003098"/>
    </source>
</evidence>
<reference evidence="9" key="3">
    <citation type="submission" date="2025-09" db="UniProtKB">
        <authorList>
            <consortium name="Ensembl"/>
        </authorList>
    </citation>
    <scope>IDENTIFICATION</scope>
</reference>
<dbReference type="Pfam" id="PF07707">
    <property type="entry name" value="BACK"/>
    <property type="match status" value="1"/>
</dbReference>
<dbReference type="PROSITE" id="PS50097">
    <property type="entry name" value="BTB"/>
    <property type="match status" value="1"/>
</dbReference>
<evidence type="ECO:0000313" key="9">
    <source>
        <dbReference type="Ensembl" id="ENSLCAP00010043347.1"/>
    </source>
</evidence>
<evidence type="ECO:0000256" key="6">
    <source>
        <dbReference type="ARBA" id="ARBA00022786"/>
    </source>
</evidence>
<dbReference type="SUPFAM" id="SSF117281">
    <property type="entry name" value="Kelch motif"/>
    <property type="match status" value="1"/>
</dbReference>
<evidence type="ECO:0000259" key="8">
    <source>
        <dbReference type="PROSITE" id="PS50097"/>
    </source>
</evidence>
<dbReference type="GO" id="GO:0016567">
    <property type="term" value="P:protein ubiquitination"/>
    <property type="evidence" value="ECO:0007669"/>
    <property type="project" value="UniProtKB-UniPathway"/>
</dbReference>
<protein>
    <recommendedName>
        <fullName evidence="3">Kelch-like protein 36</fullName>
    </recommendedName>
</protein>
<dbReference type="InterPro" id="IPR056737">
    <property type="entry name" value="Beta-prop_ATRN-MKLN-like"/>
</dbReference>
<dbReference type="AlphaFoldDB" id="A0A4W6EZW3"/>
<dbReference type="STRING" id="8187.ENSLCAP00010043347"/>
<dbReference type="UniPathway" id="UPA00143"/>
<dbReference type="FunCoup" id="A0A4W6EZW3">
    <property type="interactions" value="566"/>
</dbReference>
<dbReference type="Pfam" id="PF24981">
    <property type="entry name" value="Beta-prop_ATRN-LZTR1"/>
    <property type="match status" value="1"/>
</dbReference>
<evidence type="ECO:0000256" key="5">
    <source>
        <dbReference type="ARBA" id="ARBA00022737"/>
    </source>
</evidence>
<dbReference type="SMART" id="SM00612">
    <property type="entry name" value="Kelch"/>
    <property type="match status" value="6"/>
</dbReference>
<reference evidence="9" key="2">
    <citation type="submission" date="2025-08" db="UniProtKB">
        <authorList>
            <consortium name="Ensembl"/>
        </authorList>
    </citation>
    <scope>IDENTIFICATION</scope>
</reference>
<dbReference type="PANTHER" id="PTHR45632">
    <property type="entry name" value="LD33804P"/>
    <property type="match status" value="1"/>
</dbReference>
<keyword evidence="4" id="KW-0880">Kelch repeat</keyword>
<dbReference type="GO" id="GO:0097602">
    <property type="term" value="F:cullin family protein binding"/>
    <property type="evidence" value="ECO:0007669"/>
    <property type="project" value="TreeGrafter"/>
</dbReference>
<sequence length="628" mass="69496">MIPASGDMMDNTKPSRVCRPQRISESSKVFRWVDQAAEVLQGLNEQRQHNQFCDVVLVADEQQVPAHRALLAISSPYFHAMFTLGMREEHQEEVELVGMSYIGLKAVVDFLYSGELQLDGGNIDYVLEAAHLLQVWRVVDFCCQYLEREVSEDNYLYLQDLALLYSLERLDAFIDHFILTHFATLSFTPEFLHNIPLHKLCSYLSSGQVNPPGQELLQAAMEWLSQTPERTAHARQLLSHILFPLMPVVDLVSRVFPAVQALLPEEAGCEALVEEALEYHASPSAQPLLQTGRTALRGGVEQLLLIGGEVSEFGEELSANVCRLDGETGSWEVETELPAQRSHHCLAVLGGFIFAAGGSSSRDNGGDAACNLLYRYDPRHNQWMRGAPMNQGRVDFYLGVVGECLIAVGGRNDTGALSSVEVYCPAEDCWSYVAGLPRFTYGHAGTVHDGMVYISGGHDYQIGPYRRDVLSYNLSQDSDVWVECQAMSVARGWHCMASLNHLIYAIGGSDDHEDTTERFDILQVESYDPRSGQWTQVAGLLLPNSEAGIAVWAGKIYVLGGYSWESMAFSRATQVYDPEIGSWSRGPDLPKRIAGASACVCTVKPSPSSLSPEKRKIGQRAKGRSHPT</sequence>
<dbReference type="PANTHER" id="PTHR45632:SF4">
    <property type="entry name" value="KELCH-LIKE PROTEIN 36"/>
    <property type="match status" value="1"/>
</dbReference>
<dbReference type="PIRSF" id="PIRSF037037">
    <property type="entry name" value="Kelch-like_protein_gigaxonin"/>
    <property type="match status" value="1"/>
</dbReference>
<dbReference type="SMART" id="SM00875">
    <property type="entry name" value="BACK"/>
    <property type="match status" value="1"/>
</dbReference>
<comment type="pathway">
    <text evidence="2">Protein modification; protein ubiquitination.</text>
</comment>
<dbReference type="SUPFAM" id="SSF54695">
    <property type="entry name" value="POZ domain"/>
    <property type="match status" value="1"/>
</dbReference>
<keyword evidence="10" id="KW-1185">Reference proteome</keyword>
<gene>
    <name evidence="9" type="primary">KLHL36</name>
</gene>
<comment type="function">
    <text evidence="1">Probable substrate-specific adapter of an E3 ubiquitin-protein ligase complex which mediates the ubiquitination and subsequent proteasomal degradation of target proteins.</text>
</comment>